<organism evidence="1 2">
    <name type="scientific">Pseudovibrio ascidiaceicola</name>
    <dbReference type="NCBI Taxonomy" id="285279"/>
    <lineage>
        <taxon>Bacteria</taxon>
        <taxon>Pseudomonadati</taxon>
        <taxon>Pseudomonadota</taxon>
        <taxon>Alphaproteobacteria</taxon>
        <taxon>Hyphomicrobiales</taxon>
        <taxon>Stappiaceae</taxon>
        <taxon>Pseudovibrio</taxon>
    </lineage>
</organism>
<dbReference type="Proteomes" id="UP000199598">
    <property type="component" value="Unassembled WGS sequence"/>
</dbReference>
<proteinExistence type="predicted"/>
<reference evidence="1 2" key="1">
    <citation type="submission" date="2016-10" db="EMBL/GenBank/DDBJ databases">
        <authorList>
            <person name="Varghese N."/>
            <person name="Submissions S."/>
        </authorList>
    </citation>
    <scope>NUCLEOTIDE SEQUENCE [LARGE SCALE GENOMIC DNA]</scope>
    <source>
        <strain evidence="1 2">DSM 16392</strain>
    </source>
</reference>
<name>A0A1I3Y0X5_9HYPH</name>
<sequence length="46" mass="5108">MVYFLLSRVLNWEIGNNCASGGNVTAECHRKALADTHELRGSQCLE</sequence>
<protein>
    <submittedName>
        <fullName evidence="1">Uncharacterized protein</fullName>
    </submittedName>
</protein>
<dbReference type="EMBL" id="FOSK01000003">
    <property type="protein sequence ID" value="SFK25422.1"/>
    <property type="molecule type" value="Genomic_DNA"/>
</dbReference>
<accession>A0A1I3Y0X5</accession>
<evidence type="ECO:0000313" key="2">
    <source>
        <dbReference type="Proteomes" id="UP000199598"/>
    </source>
</evidence>
<evidence type="ECO:0000313" key="1">
    <source>
        <dbReference type="EMBL" id="SFK25422.1"/>
    </source>
</evidence>
<comment type="caution">
    <text evidence="1">The sequence shown here is derived from an EMBL/GenBank/DDBJ whole genome shotgun (WGS) entry which is preliminary data.</text>
</comment>
<keyword evidence="2" id="KW-1185">Reference proteome</keyword>
<gene>
    <name evidence="1" type="ORF">SAMN04488518_103277</name>
</gene>